<dbReference type="EMBL" id="JAKOGI010000266">
    <property type="protein sequence ID" value="KAJ8438193.1"/>
    <property type="molecule type" value="Genomic_DNA"/>
</dbReference>
<proteinExistence type="predicted"/>
<reference evidence="1" key="1">
    <citation type="submission" date="2022-04" db="EMBL/GenBank/DDBJ databases">
        <title>Carnegiea gigantea Genome sequencing and assembly v2.</title>
        <authorList>
            <person name="Copetti D."/>
            <person name="Sanderson M.J."/>
            <person name="Burquez A."/>
            <person name="Wojciechowski M.F."/>
        </authorList>
    </citation>
    <scope>NUCLEOTIDE SEQUENCE</scope>
    <source>
        <strain evidence="1">SGP5-SGP5p</strain>
        <tissue evidence="1">Aerial part</tissue>
    </source>
</reference>
<name>A0A9Q1QDF7_9CARY</name>
<dbReference type="Gene3D" id="1.25.40.10">
    <property type="entry name" value="Tetratricopeptide repeat domain"/>
    <property type="match status" value="1"/>
</dbReference>
<sequence length="201" mass="23091">MTLGKRIIMLHGHSMDPLDSLLDWGTYNLLEGTLIHTHLVDHEFDKIAQVVFQLHVHDEIPYKAKFLKEEGNEAPFKHLVISLNLNLAGLELKQGKFPSTITLYSLVLEFKPHNTKAPFRKVKVELDLHKVHRALYDLREAMQIEPNKSEIMKELAKFENEDCHFESCSMEVLDFKRNGRCALDSACWGVVACILLSVEHC</sequence>
<dbReference type="OrthoDB" id="433738at2759"/>
<accession>A0A9Q1QDF7</accession>
<dbReference type="Proteomes" id="UP001153076">
    <property type="component" value="Unassembled WGS sequence"/>
</dbReference>
<dbReference type="SUPFAM" id="SSF48452">
    <property type="entry name" value="TPR-like"/>
    <property type="match status" value="1"/>
</dbReference>
<keyword evidence="2" id="KW-1185">Reference proteome</keyword>
<dbReference type="InterPro" id="IPR011990">
    <property type="entry name" value="TPR-like_helical_dom_sf"/>
</dbReference>
<protein>
    <submittedName>
        <fullName evidence="1">Uncharacterized protein</fullName>
    </submittedName>
</protein>
<dbReference type="AlphaFoldDB" id="A0A9Q1QDF7"/>
<evidence type="ECO:0000313" key="1">
    <source>
        <dbReference type="EMBL" id="KAJ8438193.1"/>
    </source>
</evidence>
<evidence type="ECO:0000313" key="2">
    <source>
        <dbReference type="Proteomes" id="UP001153076"/>
    </source>
</evidence>
<organism evidence="1 2">
    <name type="scientific">Carnegiea gigantea</name>
    <dbReference type="NCBI Taxonomy" id="171969"/>
    <lineage>
        <taxon>Eukaryota</taxon>
        <taxon>Viridiplantae</taxon>
        <taxon>Streptophyta</taxon>
        <taxon>Embryophyta</taxon>
        <taxon>Tracheophyta</taxon>
        <taxon>Spermatophyta</taxon>
        <taxon>Magnoliopsida</taxon>
        <taxon>eudicotyledons</taxon>
        <taxon>Gunneridae</taxon>
        <taxon>Pentapetalae</taxon>
        <taxon>Caryophyllales</taxon>
        <taxon>Cactineae</taxon>
        <taxon>Cactaceae</taxon>
        <taxon>Cactoideae</taxon>
        <taxon>Echinocereeae</taxon>
        <taxon>Carnegiea</taxon>
    </lineage>
</organism>
<comment type="caution">
    <text evidence="1">The sequence shown here is derived from an EMBL/GenBank/DDBJ whole genome shotgun (WGS) entry which is preliminary data.</text>
</comment>
<dbReference type="PANTHER" id="PTHR46512">
    <property type="entry name" value="PEPTIDYLPROLYL ISOMERASE"/>
    <property type="match status" value="1"/>
</dbReference>
<gene>
    <name evidence="1" type="ORF">Cgig2_001911</name>
</gene>
<dbReference type="InterPro" id="IPR050754">
    <property type="entry name" value="FKBP4/5/8-like"/>
</dbReference>